<comment type="caution">
    <text evidence="1">The sequence shown here is derived from an EMBL/GenBank/DDBJ whole genome shotgun (WGS) entry which is preliminary data.</text>
</comment>
<organism evidence="1 2">
    <name type="scientific">Enterocloster citroniae</name>
    <dbReference type="NCBI Taxonomy" id="358743"/>
    <lineage>
        <taxon>Bacteria</taxon>
        <taxon>Bacillati</taxon>
        <taxon>Bacillota</taxon>
        <taxon>Clostridia</taxon>
        <taxon>Lachnospirales</taxon>
        <taxon>Lachnospiraceae</taxon>
        <taxon>Enterocloster</taxon>
    </lineage>
</organism>
<gene>
    <name evidence="1" type="ORF">GPL26_27680</name>
</gene>
<evidence type="ECO:0000313" key="2">
    <source>
        <dbReference type="Proteomes" id="UP000708338"/>
    </source>
</evidence>
<protein>
    <submittedName>
        <fullName evidence="1">Uncharacterized protein</fullName>
    </submittedName>
</protein>
<dbReference type="RefSeq" id="WP_002593044.1">
    <property type="nucleotide sequence ID" value="NZ_WQPS01000135.1"/>
</dbReference>
<dbReference type="EMBL" id="WQPS01000135">
    <property type="protein sequence ID" value="MBT9813358.1"/>
    <property type="molecule type" value="Genomic_DNA"/>
</dbReference>
<dbReference type="AlphaFoldDB" id="A0AA41K930"/>
<dbReference type="Proteomes" id="UP000708338">
    <property type="component" value="Unassembled WGS sequence"/>
</dbReference>
<accession>A0AA41K930</accession>
<reference evidence="1" key="1">
    <citation type="journal article" date="2021" name="Gut Microbes">
        <title>A synthetic consortium of 100 gut commensals modulates the composition and function in a colon model of the microbiome of elderly subjects.</title>
        <authorList>
            <person name="Perez M."/>
            <person name="Ntemiri A."/>
            <person name="Tan H."/>
            <person name="Harris H.M.B."/>
            <person name="Roager H.M."/>
            <person name="Ribiere C."/>
            <person name="O'Toole P.W."/>
        </authorList>
    </citation>
    <scope>NUCLEOTIDE SEQUENCE</scope>
    <source>
        <strain evidence="1">MCC335</strain>
    </source>
</reference>
<evidence type="ECO:0000313" key="1">
    <source>
        <dbReference type="EMBL" id="MBT9813358.1"/>
    </source>
</evidence>
<sequence>MSRLVTMTGISVPVFNVIRNQNVPSLEVQILQSQAQEIDLLKLFKTESELSTLTLMSDQGILENQYMNYSKLDTYNIQNDYIVKEAIGGWPAIVDEEGHTVSEEVTAEPALIDNLITIRLLKKSDLERKVDNNVQLIDAMSVALAQIMGG</sequence>
<proteinExistence type="predicted"/>
<name>A0AA41K930_9FIRM</name>